<keyword evidence="1" id="KW-1133">Transmembrane helix</keyword>
<evidence type="ECO:0000313" key="2">
    <source>
        <dbReference type="EMBL" id="CAD9869979.1"/>
    </source>
</evidence>
<feature type="transmembrane region" description="Helical" evidence="1">
    <location>
        <begin position="126"/>
        <end position="145"/>
    </location>
</feature>
<evidence type="ECO:0000256" key="1">
    <source>
        <dbReference type="SAM" id="Phobius"/>
    </source>
</evidence>
<accession>A0A7S2V2U4</accession>
<keyword evidence="1" id="KW-0472">Membrane</keyword>
<keyword evidence="1" id="KW-0812">Transmembrane</keyword>
<protein>
    <submittedName>
        <fullName evidence="2">Uncharacterized protein</fullName>
    </submittedName>
</protein>
<dbReference type="EMBL" id="HBHR01018639">
    <property type="protein sequence ID" value="CAD9869979.1"/>
    <property type="molecule type" value="Transcribed_RNA"/>
</dbReference>
<name>A0A7S2V2U4_9STRA</name>
<dbReference type="PANTHER" id="PTHR34407:SF1">
    <property type="entry name" value="SGNH HYDROLASE-TYPE ESTERASE DOMAIN-CONTAINING PROTEIN"/>
    <property type="match status" value="1"/>
</dbReference>
<dbReference type="AlphaFoldDB" id="A0A7S2V2U4"/>
<gene>
    <name evidence="2" type="ORF">FJAP1339_LOCUS9398</name>
</gene>
<sequence length="501" mass="54304">MQHRGSKRLTGIGDRDYRDLLNNKDKGIWRDGAESMAATFNQVASQAPKWLASAREHFSGEIGAACSNLEIEEEETDAPPLLTLAARSRISEEAEIEQTRVRVWNNKKKALGYLSWLGAVQLNLKYLMAAFAVCLVVLLSVQCFFERTKLKGSIKNGHPVPAKGPFYMDAWRNSTGDIWADDWDEGPGPVVIVFNLGAGLSAAERTELGLLPAPLGLGDFERARSGRRAGDTSRLGKAVLKAGHGVGIKVLVVGTRSTAGLQCCGGQDQGQGAGCSFGDPRAQACGWPGRFAAWLTNTYAPAGTQITVHTQAADDEQMERLMLHLDEVPLTGDAAYQEGGSIFGGEWDSNDYDLVILDLSSCQMYAHQMNTQALATMETQVAGLASRALALPTHPAVLYLNAVQPYQNAHVESTQAQETFEDHLLNALEPLGVPVVSYFEAVKAHIQEDVHGYGKLLDEPYWGKSGDGWASVAAHQLMADLLAFTWVQEAESLYQNGESAP</sequence>
<proteinExistence type="predicted"/>
<reference evidence="2" key="1">
    <citation type="submission" date="2021-01" db="EMBL/GenBank/DDBJ databases">
        <authorList>
            <person name="Corre E."/>
            <person name="Pelletier E."/>
            <person name="Niang G."/>
            <person name="Scheremetjew M."/>
            <person name="Finn R."/>
            <person name="Kale V."/>
            <person name="Holt S."/>
            <person name="Cochrane G."/>
            <person name="Meng A."/>
            <person name="Brown T."/>
            <person name="Cohen L."/>
        </authorList>
    </citation>
    <scope>NUCLEOTIDE SEQUENCE</scope>
    <source>
        <strain evidence="2">CCMP1661</strain>
    </source>
</reference>
<organism evidence="2">
    <name type="scientific">Fibrocapsa japonica</name>
    <dbReference type="NCBI Taxonomy" id="94617"/>
    <lineage>
        <taxon>Eukaryota</taxon>
        <taxon>Sar</taxon>
        <taxon>Stramenopiles</taxon>
        <taxon>Ochrophyta</taxon>
        <taxon>Raphidophyceae</taxon>
        <taxon>Chattonellales</taxon>
        <taxon>Chattonellaceae</taxon>
        <taxon>Fibrocapsa</taxon>
    </lineage>
</organism>
<dbReference type="PANTHER" id="PTHR34407">
    <property type="entry name" value="EXPRESSED PROTEIN"/>
    <property type="match status" value="1"/>
</dbReference>